<evidence type="ECO:0000256" key="7">
    <source>
        <dbReference type="ARBA" id="ARBA00023237"/>
    </source>
</evidence>
<dbReference type="SMART" id="SM00965">
    <property type="entry name" value="STN"/>
    <property type="match status" value="1"/>
</dbReference>
<reference evidence="12 13" key="1">
    <citation type="submission" date="2017-08" db="EMBL/GenBank/DDBJ databases">
        <title>Lysobacter sylvestris genome.</title>
        <authorList>
            <person name="Zhang D.-C."/>
            <person name="Albuquerque L."/>
            <person name="Franca L."/>
            <person name="Froufe H.J.C."/>
            <person name="Barroso C."/>
            <person name="Egas C."/>
            <person name="Da Costa M."/>
            <person name="Margesin R."/>
        </authorList>
    </citation>
    <scope>NUCLEOTIDE SEQUENCE [LARGE SCALE GENOMIC DNA]</scope>
    <source>
        <strain evidence="12 13">AM20-91</strain>
    </source>
</reference>
<dbReference type="InterPro" id="IPR005644">
    <property type="entry name" value="NolW-like"/>
</dbReference>
<evidence type="ECO:0000256" key="8">
    <source>
        <dbReference type="RuleBase" id="RU004004"/>
    </source>
</evidence>
<feature type="domain" description="Secretin/TonB short N-terminal" evidence="11">
    <location>
        <begin position="204"/>
        <end position="252"/>
    </location>
</feature>
<dbReference type="InterPro" id="IPR011662">
    <property type="entry name" value="Secretin/TonB_short_N"/>
</dbReference>
<protein>
    <submittedName>
        <fullName evidence="12">Type IV pilus secretin PilQ</fullName>
    </submittedName>
</protein>
<name>A0A2K1PX39_9GAMM</name>
<evidence type="ECO:0000313" key="12">
    <source>
        <dbReference type="EMBL" id="PNS07351.1"/>
    </source>
</evidence>
<comment type="caution">
    <text evidence="12">The sequence shown here is derived from an EMBL/GenBank/DDBJ whole genome shotgun (WGS) entry which is preliminary data.</text>
</comment>
<evidence type="ECO:0000256" key="6">
    <source>
        <dbReference type="ARBA" id="ARBA00023136"/>
    </source>
</evidence>
<sequence>MQFNHTKCSGALQAGRIALLAGLLGTAACAQAQVAKPAAGAAASTQALSIDKVDFKRGEDGSGKLILGFSGDGAMPDLRNQGDTVIIDLGSARLPASLQKIMNVSDFATPVDRVDAAGNRLVLSTRAPFASMAYQHGREYIVEISPKASANAVGGMMSSMVATAAVSARAKSDASTYSGRPVNFNFQDVPVRTVLQLIAETAGLNVVASDTVQGNITLRLQNVPWDKALDVILKTKGLDKRRDGNVIWVAPQAEIAKGEQEKEDARIALENRQDLTTEYFRINYHNANEIYKAITEAKGIGNSSNGGSGGGGNNQSQNDNGFLSPRGRIVADGRTNTLMVSDIPKKLAAMRALINEIDRPVDQVVIESRIVIATETFARDLGAKFGIGMGGTFNHNGYKYGVGGTNAGSQANIGGVTSNSGSGLNFNLPAASDATAASIGYSILGANFSLDLELSAMQAEGRGEILANPRIFTTNQRESVIQQGSQIGYVTVTSSSGGAVLPQVQFKDVLLELRVTPTITNDDRVFLIVKVTKDDLDSWLQTPIGNVPIIAKRAVDTAVLMDNGQTVVIGGVYEFKNTDTLHKVPFLGDLPVIGNLFRQKSKSNSKAELLVFLTPRIIRVKQTLH</sequence>
<feature type="compositionally biased region" description="Gly residues" evidence="9">
    <location>
        <begin position="304"/>
        <end position="313"/>
    </location>
</feature>
<dbReference type="OrthoDB" id="9779724at2"/>
<evidence type="ECO:0000256" key="1">
    <source>
        <dbReference type="ARBA" id="ARBA00004442"/>
    </source>
</evidence>
<keyword evidence="3 8" id="KW-0813">Transport</keyword>
<evidence type="ECO:0000256" key="9">
    <source>
        <dbReference type="SAM" id="MobiDB-lite"/>
    </source>
</evidence>
<keyword evidence="5" id="KW-0653">Protein transport</keyword>
<dbReference type="InterPro" id="IPR021731">
    <property type="entry name" value="AMIN_dom"/>
</dbReference>
<dbReference type="Pfam" id="PF11741">
    <property type="entry name" value="AMIN"/>
    <property type="match status" value="1"/>
</dbReference>
<dbReference type="InterPro" id="IPR004845">
    <property type="entry name" value="T2SS_GspD_CS"/>
</dbReference>
<dbReference type="Pfam" id="PF00263">
    <property type="entry name" value="Secretin"/>
    <property type="match status" value="1"/>
</dbReference>
<dbReference type="GO" id="GO:0009306">
    <property type="term" value="P:protein secretion"/>
    <property type="evidence" value="ECO:0007669"/>
    <property type="project" value="InterPro"/>
</dbReference>
<dbReference type="PANTHER" id="PTHR30604:SF1">
    <property type="entry name" value="DNA UTILIZATION PROTEIN HOFQ"/>
    <property type="match status" value="1"/>
</dbReference>
<dbReference type="RefSeq" id="WP_103075075.1">
    <property type="nucleotide sequence ID" value="NZ_NPZB01000002.1"/>
</dbReference>
<dbReference type="Gene3D" id="2.60.40.3470">
    <property type="match status" value="1"/>
</dbReference>
<dbReference type="GO" id="GO:0009279">
    <property type="term" value="C:cell outer membrane"/>
    <property type="evidence" value="ECO:0007669"/>
    <property type="project" value="UniProtKB-SubCell"/>
</dbReference>
<dbReference type="InterPro" id="IPR013355">
    <property type="entry name" value="Pilus_4_PilQ"/>
</dbReference>
<dbReference type="Gene3D" id="3.30.1370.120">
    <property type="match status" value="1"/>
</dbReference>
<organism evidence="12 13">
    <name type="scientific">Solilutibacter silvestris</name>
    <dbReference type="NCBI Taxonomy" id="1645665"/>
    <lineage>
        <taxon>Bacteria</taxon>
        <taxon>Pseudomonadati</taxon>
        <taxon>Pseudomonadota</taxon>
        <taxon>Gammaproteobacteria</taxon>
        <taxon>Lysobacterales</taxon>
        <taxon>Lysobacteraceae</taxon>
        <taxon>Solilutibacter</taxon>
    </lineage>
</organism>
<evidence type="ECO:0000256" key="10">
    <source>
        <dbReference type="SAM" id="SignalP"/>
    </source>
</evidence>
<dbReference type="InterPro" id="IPR001775">
    <property type="entry name" value="GspD/PilQ"/>
</dbReference>
<dbReference type="InterPro" id="IPR038591">
    <property type="entry name" value="NolW-like_sf"/>
</dbReference>
<evidence type="ECO:0000313" key="13">
    <source>
        <dbReference type="Proteomes" id="UP000236220"/>
    </source>
</evidence>
<keyword evidence="6" id="KW-0472">Membrane</keyword>
<evidence type="ECO:0000256" key="4">
    <source>
        <dbReference type="ARBA" id="ARBA00022729"/>
    </source>
</evidence>
<dbReference type="EMBL" id="NPZB01000002">
    <property type="protein sequence ID" value="PNS07351.1"/>
    <property type="molecule type" value="Genomic_DNA"/>
</dbReference>
<dbReference type="InterPro" id="IPR051808">
    <property type="entry name" value="Type_IV_pilus_biogenesis"/>
</dbReference>
<comment type="subcellular location">
    <subcellularLocation>
        <location evidence="1 8">Cell outer membrane</location>
    </subcellularLocation>
</comment>
<evidence type="ECO:0000256" key="5">
    <source>
        <dbReference type="ARBA" id="ARBA00022927"/>
    </source>
</evidence>
<dbReference type="PROSITE" id="PS00875">
    <property type="entry name" value="T2SP_D"/>
    <property type="match status" value="1"/>
</dbReference>
<dbReference type="NCBIfam" id="TIGR02515">
    <property type="entry name" value="IV_pilus_PilQ"/>
    <property type="match status" value="1"/>
</dbReference>
<accession>A0A2K1PX39</accession>
<keyword evidence="7" id="KW-0998">Cell outer membrane</keyword>
<feature type="chain" id="PRO_5014408510" evidence="10">
    <location>
        <begin position="33"/>
        <end position="625"/>
    </location>
</feature>
<dbReference type="PRINTS" id="PR00811">
    <property type="entry name" value="BCTERIALGSPD"/>
</dbReference>
<dbReference type="AlphaFoldDB" id="A0A2K1PX39"/>
<evidence type="ECO:0000256" key="3">
    <source>
        <dbReference type="ARBA" id="ARBA00022448"/>
    </source>
</evidence>
<dbReference type="PROSITE" id="PS51257">
    <property type="entry name" value="PROKAR_LIPOPROTEIN"/>
    <property type="match status" value="1"/>
</dbReference>
<evidence type="ECO:0000259" key="11">
    <source>
        <dbReference type="SMART" id="SM00965"/>
    </source>
</evidence>
<evidence type="ECO:0000256" key="2">
    <source>
        <dbReference type="ARBA" id="ARBA00006304"/>
    </source>
</evidence>
<keyword evidence="4 10" id="KW-0732">Signal</keyword>
<keyword evidence="13" id="KW-1185">Reference proteome</keyword>
<dbReference type="Gene3D" id="3.30.1370.130">
    <property type="match status" value="1"/>
</dbReference>
<dbReference type="Pfam" id="PF07660">
    <property type="entry name" value="STN"/>
    <property type="match status" value="1"/>
</dbReference>
<gene>
    <name evidence="12" type="ORF">Lysil_1527</name>
</gene>
<dbReference type="Pfam" id="PF03958">
    <property type="entry name" value="Secretin_N"/>
    <property type="match status" value="1"/>
</dbReference>
<feature type="signal peptide" evidence="10">
    <location>
        <begin position="1"/>
        <end position="32"/>
    </location>
</feature>
<feature type="region of interest" description="Disordered" evidence="9">
    <location>
        <begin position="304"/>
        <end position="327"/>
    </location>
</feature>
<proteinExistence type="inferred from homology"/>
<dbReference type="Proteomes" id="UP000236220">
    <property type="component" value="Unassembled WGS sequence"/>
</dbReference>
<comment type="similarity">
    <text evidence="2">Belongs to the bacterial secretin family. PilQ subfamily.</text>
</comment>
<dbReference type="PANTHER" id="PTHR30604">
    <property type="entry name" value="PROTEIN TRANSPORT PROTEIN HOFQ"/>
    <property type="match status" value="1"/>
</dbReference>
<dbReference type="InterPro" id="IPR004846">
    <property type="entry name" value="T2SS/T3SS_dom"/>
</dbReference>